<proteinExistence type="predicted"/>
<keyword evidence="3" id="KW-1185">Reference proteome</keyword>
<dbReference type="EMBL" id="SJPQ01000001">
    <property type="protein sequence ID" value="TWT90637.1"/>
    <property type="molecule type" value="Genomic_DNA"/>
</dbReference>
<dbReference type="Proteomes" id="UP000315440">
    <property type="component" value="Unassembled WGS sequence"/>
</dbReference>
<organism evidence="2 3">
    <name type="scientific">Pseudobythopirellula maris</name>
    <dbReference type="NCBI Taxonomy" id="2527991"/>
    <lineage>
        <taxon>Bacteria</taxon>
        <taxon>Pseudomonadati</taxon>
        <taxon>Planctomycetota</taxon>
        <taxon>Planctomycetia</taxon>
        <taxon>Pirellulales</taxon>
        <taxon>Lacipirellulaceae</taxon>
        <taxon>Pseudobythopirellula</taxon>
    </lineage>
</organism>
<reference evidence="2 3" key="1">
    <citation type="submission" date="2019-02" db="EMBL/GenBank/DDBJ databases">
        <title>Deep-cultivation of Planctomycetes and their phenomic and genomic characterization uncovers novel biology.</title>
        <authorList>
            <person name="Wiegand S."/>
            <person name="Jogler M."/>
            <person name="Boedeker C."/>
            <person name="Pinto D."/>
            <person name="Vollmers J."/>
            <person name="Rivas-Marin E."/>
            <person name="Kohn T."/>
            <person name="Peeters S.H."/>
            <person name="Heuer A."/>
            <person name="Rast P."/>
            <person name="Oberbeckmann S."/>
            <person name="Bunk B."/>
            <person name="Jeske O."/>
            <person name="Meyerdierks A."/>
            <person name="Storesund J.E."/>
            <person name="Kallscheuer N."/>
            <person name="Luecker S."/>
            <person name="Lage O.M."/>
            <person name="Pohl T."/>
            <person name="Merkel B.J."/>
            <person name="Hornburger P."/>
            <person name="Mueller R.-W."/>
            <person name="Bruemmer F."/>
            <person name="Labrenz M."/>
            <person name="Spormann A.M."/>
            <person name="Op Den Camp H."/>
            <person name="Overmann J."/>
            <person name="Amann R."/>
            <person name="Jetten M.S.M."/>
            <person name="Mascher T."/>
            <person name="Medema M.H."/>
            <person name="Devos D.P."/>
            <person name="Kaster A.-K."/>
            <person name="Ovreas L."/>
            <person name="Rohde M."/>
            <person name="Galperin M.Y."/>
            <person name="Jogler C."/>
        </authorList>
    </citation>
    <scope>NUCLEOTIDE SEQUENCE [LARGE SCALE GENOMIC DNA]</scope>
    <source>
        <strain evidence="2 3">Mal64</strain>
    </source>
</reference>
<dbReference type="AlphaFoldDB" id="A0A5C5ZUH1"/>
<evidence type="ECO:0000313" key="2">
    <source>
        <dbReference type="EMBL" id="TWT90637.1"/>
    </source>
</evidence>
<accession>A0A5C5ZUH1</accession>
<keyword evidence="1" id="KW-0732">Signal</keyword>
<feature type="chain" id="PRO_5022991530" evidence="1">
    <location>
        <begin position="30"/>
        <end position="445"/>
    </location>
</feature>
<name>A0A5C5ZUH1_9BACT</name>
<protein>
    <submittedName>
        <fullName evidence="2">Uncharacterized protein</fullName>
    </submittedName>
</protein>
<feature type="signal peptide" evidence="1">
    <location>
        <begin position="1"/>
        <end position="29"/>
    </location>
</feature>
<dbReference type="InterPro" id="IPR011044">
    <property type="entry name" value="Quino_amine_DH_bsu"/>
</dbReference>
<dbReference type="SUPFAM" id="SSF50969">
    <property type="entry name" value="YVTN repeat-like/Quinoprotein amine dehydrogenase"/>
    <property type="match status" value="1"/>
</dbReference>
<comment type="caution">
    <text evidence="2">The sequence shown here is derived from an EMBL/GenBank/DDBJ whole genome shotgun (WGS) entry which is preliminary data.</text>
</comment>
<gene>
    <name evidence="2" type="ORF">Mal64_10310</name>
</gene>
<evidence type="ECO:0000256" key="1">
    <source>
        <dbReference type="SAM" id="SignalP"/>
    </source>
</evidence>
<sequence precursor="true">MKPQPTLERNVVRLLTLLLVLLAPACCSAQKWVSPNYDNHHLDYRDLGYPGVSEIPADDSRISALVTSAAGDVYGATSGKQAYLFVFDRYTNKVRPLGQLPGAAGVHHTLVEGAEGALYAGTGLNLLDEIPLTKDFPGGHRQVEKQLEKDVLAHHGDYAGGKILLIDTGAVADEVYLPGDETPVRDLGVVAPRNSVYALTYNPVNKKLYGLTYPDALFFEVDPEAGQIKVIGPLLSRFVYSGPERTWRSVPRSLLCLENGDILTSGDDGLISRFSIESGEWTATEMRIPGEYWESANYYGYPVVEQLHPASPGDPVWGTTSDGFVFELRMAQGEIRNHGKPRVPRRVRASSLAADGELYMICGQIDEPCKLLSFDTRRHKGYKNWSYLSVDRSPYYAKRAYQFDAMTVGADGTVFIGESDRRGKLFLFTPGGEFFLGGLNPKNPR</sequence>
<evidence type="ECO:0000313" key="3">
    <source>
        <dbReference type="Proteomes" id="UP000315440"/>
    </source>
</evidence>